<dbReference type="GO" id="GO:0005524">
    <property type="term" value="F:ATP binding"/>
    <property type="evidence" value="ECO:0007669"/>
    <property type="project" value="UniProtKB-KW"/>
</dbReference>
<dbReference type="PANTHER" id="PTHR21060">
    <property type="entry name" value="ACETATE KINASE"/>
    <property type="match status" value="1"/>
</dbReference>
<evidence type="ECO:0000256" key="11">
    <source>
        <dbReference type="HAMAP-Rule" id="MF_00020"/>
    </source>
</evidence>
<evidence type="ECO:0000256" key="10">
    <source>
        <dbReference type="ARBA" id="ARBA00022842"/>
    </source>
</evidence>
<feature type="binding site" evidence="11">
    <location>
        <position position="9"/>
    </location>
    <ligand>
        <name>Mg(2+)</name>
        <dbReference type="ChEBI" id="CHEBI:18420"/>
    </ligand>
</feature>
<dbReference type="EC" id="2.7.2.1" evidence="11"/>
<dbReference type="GO" id="GO:0000287">
    <property type="term" value="F:magnesium ion binding"/>
    <property type="evidence" value="ECO:0007669"/>
    <property type="project" value="UniProtKB-UniRule"/>
</dbReference>
<reference evidence="14" key="1">
    <citation type="submission" date="2015-10" db="EMBL/GenBank/DDBJ databases">
        <title>Complete Genome Sequence of Aeromonas schubertii strain WL1483.</title>
        <authorList>
            <person name="Liu L."/>
        </authorList>
    </citation>
    <scope>NUCLEOTIDE SEQUENCE [LARGE SCALE GENOMIC DNA]</scope>
    <source>
        <strain evidence="14">WL1483</strain>
    </source>
</reference>
<sequence length="399" mass="42430">MSKLVLILNCGSSSLKFAVMDAETGEASLSGLAECFNLDDARIKWKLHGVKGEAELGAGAAHQEALDFIVNHILSQDPALAAQLVAIGHRIVHGGERFSSSVRVDDEVIAGIEAAIPFAPLHNPAHLIGIRAALKVFPQLADKNVVVFDTAFHQSLPQEAYLYALPYKLYEEHAIRRYGAHGTSHRFIAEEAAKALNLPIDELNIINCHLGNGASVCAIKGGKSVDTSMGLTPLEGLAMGTRSGDIDPAVVFFLHDKLGYSVDEINTLLTKHSGLLGLTEASSDCRYATTNYDTDAGAKRAVDVFTYRVAKYVGAYAAAMEGRLDALVFTGGIGENAAIIREMILARLALMGFKVDQEANKAAVLGGEGLITTADSRPALVIPTNEELVIARDALALVG</sequence>
<name>A0A0S2SJA1_9GAMM</name>
<dbReference type="UniPathway" id="UPA00340">
    <property type="reaction ID" value="UER00458"/>
</dbReference>
<dbReference type="InterPro" id="IPR004372">
    <property type="entry name" value="Ac/propionate_kinase"/>
</dbReference>
<feature type="binding site" evidence="11">
    <location>
        <position position="90"/>
    </location>
    <ligand>
        <name>substrate</name>
    </ligand>
</feature>
<dbReference type="SUPFAM" id="SSF53067">
    <property type="entry name" value="Actin-like ATPase domain"/>
    <property type="match status" value="2"/>
</dbReference>
<dbReference type="PRINTS" id="PR00471">
    <property type="entry name" value="ACETATEKNASE"/>
</dbReference>
<comment type="subunit">
    <text evidence="3 11">Homodimer.</text>
</comment>
<dbReference type="GO" id="GO:0006083">
    <property type="term" value="P:acetate metabolic process"/>
    <property type="evidence" value="ECO:0007669"/>
    <property type="project" value="TreeGrafter"/>
</dbReference>
<reference evidence="13 14" key="2">
    <citation type="journal article" date="2016" name="Genome Announc.">
        <title>Complete Genome Sequence of the Highly Virulent Aeromonas schubertii Strain WL1483, Isolated from Diseased Snakehead Fish (Channa argus) in China.</title>
        <authorList>
            <person name="Liu L."/>
            <person name="Li N."/>
            <person name="Zhang D."/>
            <person name="Fu X."/>
            <person name="Shi C."/>
            <person name="Lin Q."/>
            <person name="Hao G."/>
        </authorList>
    </citation>
    <scope>NUCLEOTIDE SEQUENCE [LARGE SCALE GENOMIC DNA]</scope>
    <source>
        <strain evidence="13 14">WL1483</strain>
    </source>
</reference>
<dbReference type="PANTHER" id="PTHR21060:SF21">
    <property type="entry name" value="ACETATE KINASE"/>
    <property type="match status" value="1"/>
</dbReference>
<feature type="binding site" evidence="11">
    <location>
        <position position="16"/>
    </location>
    <ligand>
        <name>ATP</name>
        <dbReference type="ChEBI" id="CHEBI:30616"/>
    </ligand>
</feature>
<feature type="active site" description="Proton donor/acceptor" evidence="11">
    <location>
        <position position="149"/>
    </location>
</feature>
<dbReference type="PATRIC" id="fig|652.5.peg.3403"/>
<dbReference type="Proteomes" id="UP000058114">
    <property type="component" value="Chromosome"/>
</dbReference>
<gene>
    <name evidence="11 13" type="primary">ackA</name>
    <name evidence="13" type="ORF">WL1483_2377</name>
</gene>
<keyword evidence="7 11" id="KW-0547">Nucleotide-binding</keyword>
<dbReference type="Pfam" id="PF00871">
    <property type="entry name" value="Acetate_kinase"/>
    <property type="match status" value="1"/>
</dbReference>
<dbReference type="InterPro" id="IPR000890">
    <property type="entry name" value="Aliphatic_acid_kin_short-chain"/>
</dbReference>
<keyword evidence="4 11" id="KW-0963">Cytoplasm</keyword>
<dbReference type="KEGG" id="asr:WL1483_2377"/>
<dbReference type="OrthoDB" id="9802453at2"/>
<accession>A0A0S2SJA1</accession>
<comment type="similarity">
    <text evidence="2 11 12">Belongs to the acetokinase family.</text>
</comment>
<dbReference type="STRING" id="652.WL1483_2377"/>
<evidence type="ECO:0000313" key="13">
    <source>
        <dbReference type="EMBL" id="ALP41796.1"/>
    </source>
</evidence>
<dbReference type="NCBIfam" id="TIGR00016">
    <property type="entry name" value="ackA"/>
    <property type="match status" value="1"/>
</dbReference>
<comment type="catalytic activity">
    <reaction evidence="11">
        <text>acetate + ATP = acetyl phosphate + ADP</text>
        <dbReference type="Rhea" id="RHEA:11352"/>
        <dbReference type="ChEBI" id="CHEBI:22191"/>
        <dbReference type="ChEBI" id="CHEBI:30089"/>
        <dbReference type="ChEBI" id="CHEBI:30616"/>
        <dbReference type="ChEBI" id="CHEBI:456216"/>
        <dbReference type="EC" id="2.7.2.1"/>
    </reaction>
</comment>
<comment type="function">
    <text evidence="11">Catalyzes the formation of acetyl phosphate from acetate and ATP. Can also catalyze the reverse reaction.</text>
</comment>
<dbReference type="AlphaFoldDB" id="A0A0S2SJA1"/>
<dbReference type="GO" id="GO:0006085">
    <property type="term" value="P:acetyl-CoA biosynthetic process"/>
    <property type="evidence" value="ECO:0007669"/>
    <property type="project" value="UniProtKB-UniRule"/>
</dbReference>
<evidence type="ECO:0000256" key="5">
    <source>
        <dbReference type="ARBA" id="ARBA00022679"/>
    </source>
</evidence>
<keyword evidence="8 11" id="KW-0418">Kinase</keyword>
<dbReference type="GO" id="GO:0005829">
    <property type="term" value="C:cytosol"/>
    <property type="evidence" value="ECO:0007669"/>
    <property type="project" value="TreeGrafter"/>
</dbReference>
<proteinExistence type="inferred from homology"/>
<dbReference type="InterPro" id="IPR043129">
    <property type="entry name" value="ATPase_NBD"/>
</dbReference>
<feature type="binding site" evidence="11">
    <location>
        <begin position="209"/>
        <end position="213"/>
    </location>
    <ligand>
        <name>ATP</name>
        <dbReference type="ChEBI" id="CHEBI:30616"/>
    </ligand>
</feature>
<evidence type="ECO:0000256" key="6">
    <source>
        <dbReference type="ARBA" id="ARBA00022723"/>
    </source>
</evidence>
<feature type="site" description="Transition state stabilizer" evidence="11">
    <location>
        <position position="181"/>
    </location>
</feature>
<organism evidence="13 14">
    <name type="scientific">Aeromonas schubertii</name>
    <dbReference type="NCBI Taxonomy" id="652"/>
    <lineage>
        <taxon>Bacteria</taxon>
        <taxon>Pseudomonadati</taxon>
        <taxon>Pseudomonadota</taxon>
        <taxon>Gammaproteobacteria</taxon>
        <taxon>Aeromonadales</taxon>
        <taxon>Aeromonadaceae</taxon>
        <taxon>Aeromonas</taxon>
    </lineage>
</organism>
<keyword evidence="9 11" id="KW-0067">ATP-binding</keyword>
<dbReference type="PROSITE" id="PS01075">
    <property type="entry name" value="ACETATE_KINASE_1"/>
    <property type="match status" value="1"/>
</dbReference>
<evidence type="ECO:0000256" key="2">
    <source>
        <dbReference type="ARBA" id="ARBA00008748"/>
    </source>
</evidence>
<evidence type="ECO:0000256" key="4">
    <source>
        <dbReference type="ARBA" id="ARBA00022490"/>
    </source>
</evidence>
<feature type="binding site" evidence="11">
    <location>
        <begin position="332"/>
        <end position="336"/>
    </location>
    <ligand>
        <name>ATP</name>
        <dbReference type="ChEBI" id="CHEBI:30616"/>
    </ligand>
</feature>
<dbReference type="Gene3D" id="3.30.420.40">
    <property type="match status" value="2"/>
</dbReference>
<evidence type="ECO:0000256" key="7">
    <source>
        <dbReference type="ARBA" id="ARBA00022741"/>
    </source>
</evidence>
<keyword evidence="5 11" id="KW-0808">Transferase</keyword>
<comment type="cofactor">
    <cofactor evidence="11">
        <name>Mg(2+)</name>
        <dbReference type="ChEBI" id="CHEBI:18420"/>
    </cofactor>
    <cofactor evidence="11">
        <name>Mn(2+)</name>
        <dbReference type="ChEBI" id="CHEBI:29035"/>
    </cofactor>
    <text evidence="11">Mg(2+). Can also accept Mn(2+).</text>
</comment>
<evidence type="ECO:0000256" key="3">
    <source>
        <dbReference type="ARBA" id="ARBA00011738"/>
    </source>
</evidence>
<comment type="pathway">
    <text evidence="11">Metabolic intermediate biosynthesis; acetyl-CoA biosynthesis; acetyl-CoA from acetate: step 1/2.</text>
</comment>
<comment type="subcellular location">
    <subcellularLocation>
        <location evidence="1 11">Cytoplasm</location>
    </subcellularLocation>
</comment>
<feature type="binding site" evidence="11">
    <location>
        <begin position="284"/>
        <end position="286"/>
    </location>
    <ligand>
        <name>ATP</name>
        <dbReference type="ChEBI" id="CHEBI:30616"/>
    </ligand>
</feature>
<dbReference type="FunFam" id="3.30.420.40:FF:000042">
    <property type="entry name" value="Acetate kinase"/>
    <property type="match status" value="1"/>
</dbReference>
<evidence type="ECO:0000256" key="1">
    <source>
        <dbReference type="ARBA" id="ARBA00004496"/>
    </source>
</evidence>
<keyword evidence="10 11" id="KW-0460">Magnesium</keyword>
<keyword evidence="6 11" id="KW-0479">Metal-binding</keyword>
<evidence type="ECO:0000256" key="9">
    <source>
        <dbReference type="ARBA" id="ARBA00022840"/>
    </source>
</evidence>
<dbReference type="EMBL" id="CP013067">
    <property type="protein sequence ID" value="ALP41796.1"/>
    <property type="molecule type" value="Genomic_DNA"/>
</dbReference>
<feature type="site" description="Transition state stabilizer" evidence="11">
    <location>
        <position position="242"/>
    </location>
</feature>
<dbReference type="RefSeq" id="WP_050666634.1">
    <property type="nucleotide sequence ID" value="NZ_CDDB01000052.1"/>
</dbReference>
<feature type="binding site" evidence="11">
    <location>
        <position position="386"/>
    </location>
    <ligand>
        <name>Mg(2+)</name>
        <dbReference type="ChEBI" id="CHEBI:18420"/>
    </ligand>
</feature>
<dbReference type="CDD" id="cd24010">
    <property type="entry name" value="ASKHA_NBD_AcK_PK"/>
    <property type="match status" value="1"/>
</dbReference>
<dbReference type="PROSITE" id="PS01076">
    <property type="entry name" value="ACETATE_KINASE_2"/>
    <property type="match status" value="1"/>
</dbReference>
<evidence type="ECO:0000256" key="12">
    <source>
        <dbReference type="RuleBase" id="RU003835"/>
    </source>
</evidence>
<dbReference type="GO" id="GO:0008776">
    <property type="term" value="F:acetate kinase activity"/>
    <property type="evidence" value="ECO:0007669"/>
    <property type="project" value="UniProtKB-UniRule"/>
</dbReference>
<dbReference type="PIRSF" id="PIRSF000722">
    <property type="entry name" value="Acetate_prop_kin"/>
    <property type="match status" value="1"/>
</dbReference>
<dbReference type="FunFam" id="3.30.420.40:FF:000041">
    <property type="entry name" value="Acetate kinase"/>
    <property type="match status" value="1"/>
</dbReference>
<evidence type="ECO:0000256" key="8">
    <source>
        <dbReference type="ARBA" id="ARBA00022777"/>
    </source>
</evidence>
<dbReference type="InterPro" id="IPR023865">
    <property type="entry name" value="Aliphatic_acid_kinase_CS"/>
</dbReference>
<evidence type="ECO:0000313" key="14">
    <source>
        <dbReference type="Proteomes" id="UP000058114"/>
    </source>
</evidence>
<dbReference type="HAMAP" id="MF_00020">
    <property type="entry name" value="Acetate_kinase"/>
    <property type="match status" value="1"/>
</dbReference>
<protein>
    <recommendedName>
        <fullName evidence="11">Acetate kinase</fullName>
        <ecNumber evidence="11">2.7.2.1</ecNumber>
    </recommendedName>
    <alternativeName>
        <fullName evidence="11">Acetokinase</fullName>
    </alternativeName>
</protein>